<evidence type="ECO:0000313" key="3">
    <source>
        <dbReference type="Proteomes" id="UP000248925"/>
    </source>
</evidence>
<gene>
    <name evidence="2" type="ORF">CPY51_05665</name>
</gene>
<dbReference type="RefSeq" id="WP_111159236.1">
    <property type="nucleotide sequence ID" value="NZ_PCDP01000009.1"/>
</dbReference>
<proteinExistence type="predicted"/>
<keyword evidence="1" id="KW-0732">Signal</keyword>
<dbReference type="AlphaFoldDB" id="A0A2W4DHG1"/>
<keyword evidence="3" id="KW-1185">Reference proteome</keyword>
<feature type="chain" id="PRO_5015985031" evidence="1">
    <location>
        <begin position="21"/>
        <end position="144"/>
    </location>
</feature>
<evidence type="ECO:0000256" key="1">
    <source>
        <dbReference type="SAM" id="SignalP"/>
    </source>
</evidence>
<organism evidence="2 3">
    <name type="scientific">Rhizobium tubonense</name>
    <dbReference type="NCBI Taxonomy" id="484088"/>
    <lineage>
        <taxon>Bacteria</taxon>
        <taxon>Pseudomonadati</taxon>
        <taxon>Pseudomonadota</taxon>
        <taxon>Alphaproteobacteria</taxon>
        <taxon>Hyphomicrobiales</taxon>
        <taxon>Rhizobiaceae</taxon>
        <taxon>Rhizobium/Agrobacterium group</taxon>
        <taxon>Rhizobium</taxon>
    </lineage>
</organism>
<dbReference type="Proteomes" id="UP000248925">
    <property type="component" value="Unassembled WGS sequence"/>
</dbReference>
<name>A0A2W4DHG1_9HYPH</name>
<protein>
    <submittedName>
        <fullName evidence="2">Uncharacterized protein</fullName>
    </submittedName>
</protein>
<reference evidence="2 3" key="1">
    <citation type="journal article" date="2018" name="Sci. Rep.">
        <title>Rhizobium tumorigenes sp. nov., a novel plant tumorigenic bacterium isolated from cane gall tumors on thornless blackberry.</title>
        <authorList>
            <person name="Kuzmanovi N."/>
            <person name="Smalla K."/>
            <person name="Gronow S."/>
            <person name="PuBawska J."/>
        </authorList>
    </citation>
    <scope>NUCLEOTIDE SEQUENCE [LARGE SCALE GENOMIC DNA]</scope>
    <source>
        <strain evidence="2 3">CCBAU 85046</strain>
    </source>
</reference>
<accession>A0A2W4DHG1</accession>
<comment type="caution">
    <text evidence="2">The sequence shown here is derived from an EMBL/GenBank/DDBJ whole genome shotgun (WGS) entry which is preliminary data.</text>
</comment>
<feature type="signal peptide" evidence="1">
    <location>
        <begin position="1"/>
        <end position="20"/>
    </location>
</feature>
<dbReference type="OrthoDB" id="8389484at2"/>
<dbReference type="EMBL" id="PCDP01000009">
    <property type="protein sequence ID" value="PZM15864.1"/>
    <property type="molecule type" value="Genomic_DNA"/>
</dbReference>
<sequence>MFRYLCGAILALAPLVAANAESPNYCRNSFNPNEPIESRFMGLDYALVMHALAERYCGAEPKPMRPRFLGYIEKQGCGPETEIYSDVEKSIARMEGASLKVLAQGGNPKLAMSNKQVQKWASMTSKELGGCDALKRAHEADLGQ</sequence>
<evidence type="ECO:0000313" key="2">
    <source>
        <dbReference type="EMBL" id="PZM15864.1"/>
    </source>
</evidence>